<name>A0AAU8DQW0_9ACTN</name>
<dbReference type="PANTHER" id="PTHR43476:SF3">
    <property type="entry name" value="FAD-BINDING MONOOXYGENASE"/>
    <property type="match status" value="1"/>
</dbReference>
<gene>
    <name evidence="3" type="ORF">ABLG96_00470</name>
</gene>
<sequence>MTETQAAAPAREPGRALGCQVLVVGAGPVGMTAAALLAARGVDVLVVERNSDTSGDPKAISLDDESLRTFQQAGLERDILSVIVPGTGTAYFDADNHLLFRGRAAVPDRLGYPFKNPFAQPDLEQVLRRALERHPRVRLLFSTTMTALTQTIDEVRVTVSADGDEHTIQAAYVLGADGGRSAVRSAIGISMHGRSYDDVWLVADTLGDTHTQRYGMHHGDPDRPHVIVPGLGGRCRYEFLLLPGECPAGEDPPFELLELLLAPYRSIRPDQVERAVTYRFHGLSADAWRRGRAFLIGDAAHMMPPFAGQGLNTGIRDAANLAWKITEALAHGGGEQLLDSYEQERKPHAAAVIRSSERLGRVVMTRSTRLASFRDQSVRRALATPQGRAFFEEMRWRPAAELRTGLVHEFGSHLLVGRQLGQPKVFSLNDHRQVLLDQVTGDGWAVIGVGTAPQVWPAVADAFDGLDPVLVHVPLDDTVVDCGPDVRVAIDIDTRLYGELQSARDCFVLLRPDHFVAAVIRPADITAVGARAVAWVRARHALVPQ</sequence>
<evidence type="ECO:0000259" key="2">
    <source>
        <dbReference type="Pfam" id="PF01494"/>
    </source>
</evidence>
<dbReference type="RefSeq" id="WP_353649477.1">
    <property type="nucleotide sequence ID" value="NZ_CP159218.1"/>
</dbReference>
<dbReference type="InterPro" id="IPR036188">
    <property type="entry name" value="FAD/NAD-bd_sf"/>
</dbReference>
<dbReference type="Gene3D" id="3.30.70.2450">
    <property type="match status" value="1"/>
</dbReference>
<dbReference type="Pfam" id="PF01494">
    <property type="entry name" value="FAD_binding_3"/>
    <property type="match status" value="1"/>
</dbReference>
<organism evidence="3">
    <name type="scientific">Nakamurella sp. A5-74</name>
    <dbReference type="NCBI Taxonomy" id="3158264"/>
    <lineage>
        <taxon>Bacteria</taxon>
        <taxon>Bacillati</taxon>
        <taxon>Actinomycetota</taxon>
        <taxon>Actinomycetes</taxon>
        <taxon>Nakamurellales</taxon>
        <taxon>Nakamurellaceae</taxon>
        <taxon>Nakamurella</taxon>
    </lineage>
</organism>
<feature type="domain" description="FAD-binding" evidence="2">
    <location>
        <begin position="19"/>
        <end position="355"/>
    </location>
</feature>
<dbReference type="InterPro" id="IPR050631">
    <property type="entry name" value="PheA/TfdB_FAD_monoxygenase"/>
</dbReference>
<keyword evidence="1 3" id="KW-0560">Oxidoreductase</keyword>
<dbReference type="GO" id="GO:0008688">
    <property type="term" value="F:3-(3-hydroxyphenyl)propionate hydroxylase activity"/>
    <property type="evidence" value="ECO:0007669"/>
    <property type="project" value="UniProtKB-EC"/>
</dbReference>
<protein>
    <submittedName>
        <fullName evidence="3">Bifunctional 3-(3-hydroxy-phenyl)propionate/3-hydroxycinnamic acid hydroxylase</fullName>
        <ecNumber evidence="3">1.14.13.127</ecNumber>
    </submittedName>
</protein>
<dbReference type="GO" id="GO:0019622">
    <property type="term" value="P:3-(3-hydroxy)phenylpropionate catabolic process"/>
    <property type="evidence" value="ECO:0007669"/>
    <property type="project" value="TreeGrafter"/>
</dbReference>
<dbReference type="InterPro" id="IPR002938">
    <property type="entry name" value="FAD-bd"/>
</dbReference>
<evidence type="ECO:0000313" key="3">
    <source>
        <dbReference type="EMBL" id="XCG63862.1"/>
    </source>
</evidence>
<evidence type="ECO:0000256" key="1">
    <source>
        <dbReference type="ARBA" id="ARBA00023002"/>
    </source>
</evidence>
<dbReference type="NCBIfam" id="NF004829">
    <property type="entry name" value="PRK06183.1-3"/>
    <property type="match status" value="1"/>
</dbReference>
<dbReference type="SUPFAM" id="SSF51905">
    <property type="entry name" value="FAD/NAD(P)-binding domain"/>
    <property type="match status" value="1"/>
</dbReference>
<dbReference type="Gene3D" id="3.50.50.60">
    <property type="entry name" value="FAD/NAD(P)-binding domain"/>
    <property type="match status" value="1"/>
</dbReference>
<dbReference type="PRINTS" id="PR00420">
    <property type="entry name" value="RNGMNOXGNASE"/>
</dbReference>
<accession>A0AAU8DQW0</accession>
<proteinExistence type="predicted"/>
<dbReference type="GO" id="GO:0071949">
    <property type="term" value="F:FAD binding"/>
    <property type="evidence" value="ECO:0007669"/>
    <property type="project" value="InterPro"/>
</dbReference>
<dbReference type="EC" id="1.14.13.127" evidence="3"/>
<dbReference type="EMBL" id="CP159218">
    <property type="protein sequence ID" value="XCG63862.1"/>
    <property type="molecule type" value="Genomic_DNA"/>
</dbReference>
<dbReference type="PANTHER" id="PTHR43476">
    <property type="entry name" value="3-(3-HYDROXY-PHENYL)PROPIONATE/3-HYDROXYCINNAMIC ACID HYDROXYLASE"/>
    <property type="match status" value="1"/>
</dbReference>
<dbReference type="AlphaFoldDB" id="A0AAU8DQW0"/>
<reference evidence="3" key="1">
    <citation type="submission" date="2024-05" db="EMBL/GenBank/DDBJ databases">
        <authorList>
            <person name="Cai S.Y."/>
            <person name="Jin L.M."/>
            <person name="Li H.R."/>
        </authorList>
    </citation>
    <scope>NUCLEOTIDE SEQUENCE</scope>
    <source>
        <strain evidence="3">A5-74</strain>
    </source>
</reference>